<dbReference type="RefSeq" id="WP_337971487.1">
    <property type="nucleotide sequence ID" value="NZ_CP065219.1"/>
</dbReference>
<organism evidence="2 3">
    <name type="scientific">Vibrio navarrensis</name>
    <dbReference type="NCBI Taxonomy" id="29495"/>
    <lineage>
        <taxon>Bacteria</taxon>
        <taxon>Pseudomonadati</taxon>
        <taxon>Pseudomonadota</taxon>
        <taxon>Gammaproteobacteria</taxon>
        <taxon>Vibrionales</taxon>
        <taxon>Vibrionaceae</taxon>
        <taxon>Vibrio</taxon>
    </lineage>
</organism>
<evidence type="ECO:0000313" key="3">
    <source>
        <dbReference type="Proteomes" id="UP000594435"/>
    </source>
</evidence>
<dbReference type="NCBIfam" id="TIGR02750">
    <property type="entry name" value="TraN_Ftype"/>
    <property type="match status" value="1"/>
</dbReference>
<sequence>MRLYFWTALALGLFCTLAFADDQQTFTDSANWAKQTASQALTPNALPLNIDEYCADETCRRDIRAPKESRLSDSDINSQKNLAFAEDETAQAIQNNFNKGKPDIKSDPAMRFALLGQEHAFEVTHGISNAYVDCDAGTQCLIENNTRICTSPTNNPVSCFETPYVSEQSIESGSVSFDYNGFTPIHYSLPEGVTEITGIRFPTVLTCQGLSCLPAINNGVKFLINNNVIHSKPYRDGSNTTEAERSLCTKGGFGYICLQKYPSFYQATALGTSSDITIDILKDAGLFNGTFTIDYKKGANLMKWQSSCSTLLPECKQTQRTCVEGAETRIINGISTYLSCWKYQVDHLCELADSCASLPNDCNEQSRSCSLKQNGVCVEEEIEKSCPDKSCRATQMQCGEQSFCLDGDCYAEEPKLNGNFDKSVAALAGLSEAVKDIGDPPQIFTGKPMMCDKKLAGFNDCCKDSGWGQDVGAKCSEAEEALGKAKEKGLTLYVGEYCAKKVLGVCTRKKRSYCVYDSKLAKIIQEQGAIGQLGKGLGSAKSPTCAPITPEELGQINFEYIDFKEFYPEMHANAQLPNFDEIKERLQSATGN</sequence>
<keyword evidence="1" id="KW-0732">Signal</keyword>
<keyword evidence="2" id="KW-0614">Plasmid</keyword>
<proteinExistence type="predicted"/>
<name>A0AAJ4IH84_9VIBR</name>
<dbReference type="AlphaFoldDB" id="A0AAJ4IH84"/>
<reference evidence="2 3" key="1">
    <citation type="submission" date="2020-11" db="EMBL/GenBank/DDBJ databases">
        <title>Complete and Circularized Genome Assembly of a human isolate of Vibrio navarrensis biotype pommerensis with MiSeq and MinION Sequence Data.</title>
        <authorList>
            <person name="Schwartz K."/>
            <person name="Borowiak M."/>
            <person name="Deneke C."/>
            <person name="Balau V."/>
            <person name="Metelmann C."/>
            <person name="Strauch E."/>
        </authorList>
    </citation>
    <scope>NUCLEOTIDE SEQUENCE [LARGE SCALE GENOMIC DNA]</scope>
    <source>
        <strain evidence="2 3">20-VB00237</strain>
        <plasmid evidence="2 3">pVN20-VB00237</plasmid>
    </source>
</reference>
<gene>
    <name evidence="2" type="primary">traN</name>
    <name evidence="2" type="ORF">I3X05_24035</name>
</gene>
<dbReference type="InterPro" id="IPR014121">
    <property type="entry name" value="TraN_Ftype"/>
</dbReference>
<feature type="chain" id="PRO_5042562783" evidence="1">
    <location>
        <begin position="21"/>
        <end position="592"/>
    </location>
</feature>
<dbReference type="Proteomes" id="UP000594435">
    <property type="component" value="Plasmid pVN20-VB00237"/>
</dbReference>
<feature type="signal peptide" evidence="1">
    <location>
        <begin position="1"/>
        <end position="20"/>
    </location>
</feature>
<accession>A0AAJ4IH84</accession>
<evidence type="ECO:0000313" key="2">
    <source>
        <dbReference type="EMBL" id="QPL56561.1"/>
    </source>
</evidence>
<geneLocation type="plasmid" evidence="2 3">
    <name>pVN20-VB00237</name>
</geneLocation>
<dbReference type="Pfam" id="PF06986">
    <property type="entry name" value="F_T4SS_TraN"/>
    <property type="match status" value="1"/>
</dbReference>
<evidence type="ECO:0000256" key="1">
    <source>
        <dbReference type="SAM" id="SignalP"/>
    </source>
</evidence>
<dbReference type="EMBL" id="CP065219">
    <property type="protein sequence ID" value="QPL56561.1"/>
    <property type="molecule type" value="Genomic_DNA"/>
</dbReference>
<dbReference type="NCBIfam" id="NF009017">
    <property type="entry name" value="PRK12355.3-3"/>
    <property type="match status" value="1"/>
</dbReference>
<protein>
    <submittedName>
        <fullName evidence="2">Type-F conjugative transfer system mating-pair stabilization protein TraN</fullName>
    </submittedName>
</protein>